<keyword evidence="4" id="KW-1185">Reference proteome</keyword>
<organism evidence="3 4">
    <name type="scientific">Batillaria attramentaria</name>
    <dbReference type="NCBI Taxonomy" id="370345"/>
    <lineage>
        <taxon>Eukaryota</taxon>
        <taxon>Metazoa</taxon>
        <taxon>Spiralia</taxon>
        <taxon>Lophotrochozoa</taxon>
        <taxon>Mollusca</taxon>
        <taxon>Gastropoda</taxon>
        <taxon>Caenogastropoda</taxon>
        <taxon>Sorbeoconcha</taxon>
        <taxon>Cerithioidea</taxon>
        <taxon>Batillariidae</taxon>
        <taxon>Batillaria</taxon>
    </lineage>
</organism>
<dbReference type="AlphaFoldDB" id="A0ABD0LYM4"/>
<dbReference type="EMBL" id="JACVVK020000014">
    <property type="protein sequence ID" value="KAK7504710.1"/>
    <property type="molecule type" value="Genomic_DNA"/>
</dbReference>
<sequence length="842" mass="92601">MNEPDETGWSHIHHCAFRGYIKSLERFVENDPDSLELQTQDDLSSTPFLLAVTSGIQETVEFLLEKMGAKVDAINSQNHGAVEICAIKQYVTLLRYFLSQQLEKLPVWKNLLKMLGSDMEEEVAAAGTCLRTLTDPSDEGINPDWEAFYNAGGVPVIGKVVKATYADECKVPALQLLLNIVERPEVQEQFVSSGGLPALIKLLKTSDNFVVQLAATIIRELVIRKEYAELAMQNNLVPGLQRVLQAVHDWEVLVPTVQALGNLAAAGSKMRSTVGTTPGCIGAVVGLFDIASEADLMLALTEAVGKIATDSRENQNALVNEGVTQHIVNVILNQSRNRKIQESAVEAIHRMAENNGHVQHDILERGAERLLMQLLKKRSAESLQEKTAMALWALAGDDINEKREMANGIGVQTLIEFVNTLSPNLHLIGSEGLGVLAQGPLNQQSQIAQANGIYPLVRLLRAPTEDIVLSVIRSLRYLCVGVGNVPHSKNQTTISTSRGIKLLIALMVHSLSERIQVEAAFTLGCVSLGNNEVLEEIHGFLDFSYVRILKMMYARDEEVRLLAGSALSAFAYNNIQQQREIADQGGVRFNCFVPFLRADKEMHRCSAAYQVVVLARIIPDEEQAKSSAVGIKLLVDILHESISDDVKSLAAGYIACLAHTRAGVPSAIVAINAVDYLCNMLTNQAEHVRGNAAIALSYLSYNHAGERHLLNRCRMDPYLMRVIKHYTKRHKLAPSFVEGWQHYKKVGLPPIPEGRPSLVRARAPREDIRPITILSLEDTPSGSQVRGSASNLNLGEENGRSSRASRASHGSRHTNLTMQASQLSLDTQRTQTSMPEIMVEES</sequence>
<dbReference type="SUPFAM" id="SSF48371">
    <property type="entry name" value="ARM repeat"/>
    <property type="match status" value="2"/>
</dbReference>
<evidence type="ECO:0000313" key="3">
    <source>
        <dbReference type="EMBL" id="KAK7504710.1"/>
    </source>
</evidence>
<dbReference type="PANTHER" id="PTHR46464">
    <property type="entry name" value="ANK_REP_REGION DOMAIN-CONTAINING PROTEIN"/>
    <property type="match status" value="1"/>
</dbReference>
<name>A0ABD0LYM4_9CAEN</name>
<accession>A0ABD0LYM4</accession>
<proteinExistence type="predicted"/>
<evidence type="ECO:0000313" key="4">
    <source>
        <dbReference type="Proteomes" id="UP001519460"/>
    </source>
</evidence>
<dbReference type="InterPro" id="IPR000225">
    <property type="entry name" value="Armadillo"/>
</dbReference>
<dbReference type="SUPFAM" id="SSF48403">
    <property type="entry name" value="Ankyrin repeat"/>
    <property type="match status" value="1"/>
</dbReference>
<reference evidence="3 4" key="1">
    <citation type="journal article" date="2023" name="Sci. Data">
        <title>Genome assembly of the Korean intertidal mud-creeper Batillaria attramentaria.</title>
        <authorList>
            <person name="Patra A.K."/>
            <person name="Ho P.T."/>
            <person name="Jun S."/>
            <person name="Lee S.J."/>
            <person name="Kim Y."/>
            <person name="Won Y.J."/>
        </authorList>
    </citation>
    <scope>NUCLEOTIDE SEQUENCE [LARGE SCALE GENOMIC DNA]</scope>
    <source>
        <strain evidence="3">Wonlab-2016</strain>
    </source>
</reference>
<evidence type="ECO:0000256" key="1">
    <source>
        <dbReference type="PROSITE-ProRule" id="PRU00259"/>
    </source>
</evidence>
<feature type="compositionally biased region" description="Polar residues" evidence="2">
    <location>
        <begin position="778"/>
        <end position="793"/>
    </location>
</feature>
<dbReference type="Proteomes" id="UP001519460">
    <property type="component" value="Unassembled WGS sequence"/>
</dbReference>
<comment type="caution">
    <text evidence="3">The sequence shown here is derived from an EMBL/GenBank/DDBJ whole genome shotgun (WGS) entry which is preliminary data.</text>
</comment>
<dbReference type="Gene3D" id="1.25.10.10">
    <property type="entry name" value="Leucine-rich Repeat Variant"/>
    <property type="match status" value="3"/>
</dbReference>
<dbReference type="InterPro" id="IPR011989">
    <property type="entry name" value="ARM-like"/>
</dbReference>
<protein>
    <submittedName>
        <fullName evidence="3">Uncharacterized protein</fullName>
    </submittedName>
</protein>
<dbReference type="Gene3D" id="1.25.40.20">
    <property type="entry name" value="Ankyrin repeat-containing domain"/>
    <property type="match status" value="1"/>
</dbReference>
<dbReference type="InterPro" id="IPR036770">
    <property type="entry name" value="Ankyrin_rpt-contain_sf"/>
</dbReference>
<evidence type="ECO:0000256" key="2">
    <source>
        <dbReference type="SAM" id="MobiDB-lite"/>
    </source>
</evidence>
<feature type="region of interest" description="Disordered" evidence="2">
    <location>
        <begin position="777"/>
        <end position="842"/>
    </location>
</feature>
<dbReference type="PROSITE" id="PS50176">
    <property type="entry name" value="ARM_REPEAT"/>
    <property type="match status" value="1"/>
</dbReference>
<dbReference type="SMART" id="SM00185">
    <property type="entry name" value="ARM"/>
    <property type="match status" value="7"/>
</dbReference>
<gene>
    <name evidence="3" type="ORF">BaRGS_00004196</name>
</gene>
<dbReference type="InterPro" id="IPR043379">
    <property type="entry name" value="ANKAR"/>
</dbReference>
<dbReference type="InterPro" id="IPR016024">
    <property type="entry name" value="ARM-type_fold"/>
</dbReference>
<dbReference type="PANTHER" id="PTHR46464:SF2">
    <property type="entry name" value="ANKYRIN AND ARMADILLO REPEAT-CONTAINING PROTEIN"/>
    <property type="match status" value="1"/>
</dbReference>
<feature type="compositionally biased region" description="Polar residues" evidence="2">
    <location>
        <begin position="814"/>
        <end position="834"/>
    </location>
</feature>
<feature type="repeat" description="ARM" evidence="1">
    <location>
        <begin position="194"/>
        <end position="236"/>
    </location>
</feature>